<accession>A0A6C0GGM5</accession>
<gene>
    <name evidence="2" type="ORF">GXP67_10625</name>
</gene>
<sequence>MKLLLKSSLIGCLLLYGQAAFGQNSTRNVYIGIDIFKNLPPLVKGYFFQKSLIIEPSVWIPLGYGGWHLNFTPGYSSIYANPVYKNLEYNNEGIFLKGGVNYLFMDYFSFGIVACASRYSEFGRYILEGPYYGGKEFPFQRRQVRVLGLETQAIIKFPLSKRFFLAFIARSGIHNLDRALSPESYYIPGMGVTSRDINITAGGSISLQYAIPLK</sequence>
<protein>
    <recommendedName>
        <fullName evidence="4">Outer membrane beta-barrel protein</fullName>
    </recommendedName>
</protein>
<evidence type="ECO:0000313" key="3">
    <source>
        <dbReference type="Proteomes" id="UP000480178"/>
    </source>
</evidence>
<dbReference type="KEGG" id="rhoz:GXP67_10625"/>
<evidence type="ECO:0008006" key="4">
    <source>
        <dbReference type="Google" id="ProtNLM"/>
    </source>
</evidence>
<evidence type="ECO:0000313" key="2">
    <source>
        <dbReference type="EMBL" id="QHT67069.1"/>
    </source>
</evidence>
<organism evidence="2 3">
    <name type="scientific">Rhodocytophaga rosea</name>
    <dbReference type="NCBI Taxonomy" id="2704465"/>
    <lineage>
        <taxon>Bacteria</taxon>
        <taxon>Pseudomonadati</taxon>
        <taxon>Bacteroidota</taxon>
        <taxon>Cytophagia</taxon>
        <taxon>Cytophagales</taxon>
        <taxon>Rhodocytophagaceae</taxon>
        <taxon>Rhodocytophaga</taxon>
    </lineage>
</organism>
<name>A0A6C0GGM5_9BACT</name>
<keyword evidence="3" id="KW-1185">Reference proteome</keyword>
<evidence type="ECO:0000256" key="1">
    <source>
        <dbReference type="SAM" id="SignalP"/>
    </source>
</evidence>
<proteinExistence type="predicted"/>
<feature type="signal peptide" evidence="1">
    <location>
        <begin position="1"/>
        <end position="22"/>
    </location>
</feature>
<dbReference type="RefSeq" id="WP_162443113.1">
    <property type="nucleotide sequence ID" value="NZ_CP048222.1"/>
</dbReference>
<keyword evidence="1" id="KW-0732">Signal</keyword>
<dbReference type="Proteomes" id="UP000480178">
    <property type="component" value="Chromosome"/>
</dbReference>
<dbReference type="AlphaFoldDB" id="A0A6C0GGM5"/>
<reference evidence="2 3" key="1">
    <citation type="submission" date="2020-01" db="EMBL/GenBank/DDBJ databases">
        <authorList>
            <person name="Kim M.K."/>
        </authorList>
    </citation>
    <scope>NUCLEOTIDE SEQUENCE [LARGE SCALE GENOMIC DNA]</scope>
    <source>
        <strain evidence="2 3">172606-1</strain>
    </source>
</reference>
<dbReference type="EMBL" id="CP048222">
    <property type="protein sequence ID" value="QHT67069.1"/>
    <property type="molecule type" value="Genomic_DNA"/>
</dbReference>
<feature type="chain" id="PRO_5025695614" description="Outer membrane beta-barrel protein" evidence="1">
    <location>
        <begin position="23"/>
        <end position="214"/>
    </location>
</feature>